<comment type="catalytic activity">
    <reaction evidence="14">
        <text>5-phospho-beta-D-ribosylamine + glycine + ATP = N(1)-(5-phospho-beta-D-ribosyl)glycinamide + ADP + phosphate + H(+)</text>
        <dbReference type="Rhea" id="RHEA:17453"/>
        <dbReference type="ChEBI" id="CHEBI:15378"/>
        <dbReference type="ChEBI" id="CHEBI:30616"/>
        <dbReference type="ChEBI" id="CHEBI:43474"/>
        <dbReference type="ChEBI" id="CHEBI:57305"/>
        <dbReference type="ChEBI" id="CHEBI:58681"/>
        <dbReference type="ChEBI" id="CHEBI:143788"/>
        <dbReference type="ChEBI" id="CHEBI:456216"/>
        <dbReference type="EC" id="6.3.4.13"/>
    </reaction>
</comment>
<evidence type="ECO:0000256" key="13">
    <source>
        <dbReference type="ARBA" id="ARBA00042864"/>
    </source>
</evidence>
<evidence type="ECO:0000256" key="11">
    <source>
        <dbReference type="ARBA" id="ARBA00038345"/>
    </source>
</evidence>
<dbReference type="GO" id="GO:0006189">
    <property type="term" value="P:'de novo' IMP biosynthetic process"/>
    <property type="evidence" value="ECO:0007669"/>
    <property type="project" value="UniProtKB-UniRule"/>
</dbReference>
<evidence type="ECO:0000256" key="15">
    <source>
        <dbReference type="PROSITE-ProRule" id="PRU00409"/>
    </source>
</evidence>
<evidence type="ECO:0000256" key="9">
    <source>
        <dbReference type="ARBA" id="ARBA00022840"/>
    </source>
</evidence>
<evidence type="ECO:0000256" key="14">
    <source>
        <dbReference type="HAMAP-Rule" id="MF_00138"/>
    </source>
</evidence>
<evidence type="ECO:0000256" key="10">
    <source>
        <dbReference type="ARBA" id="ARBA00023211"/>
    </source>
</evidence>
<evidence type="ECO:0000256" key="7">
    <source>
        <dbReference type="ARBA" id="ARBA00022741"/>
    </source>
</evidence>
<dbReference type="InterPro" id="IPR000115">
    <property type="entry name" value="PRibGlycinamide_synth"/>
</dbReference>
<comment type="similarity">
    <text evidence="11 14">Belongs to the GARS family.</text>
</comment>
<dbReference type="PANTHER" id="PTHR43472:SF1">
    <property type="entry name" value="PHOSPHORIBOSYLAMINE--GLYCINE LIGASE, CHLOROPLASTIC"/>
    <property type="match status" value="1"/>
</dbReference>
<dbReference type="Gene3D" id="3.90.600.10">
    <property type="entry name" value="Phosphoribosylglycinamide synthetase, C-terminal domain"/>
    <property type="match status" value="1"/>
</dbReference>
<dbReference type="FunFam" id="3.90.600.10:FF:000001">
    <property type="entry name" value="Trifunctional purine biosynthetic protein adenosine-3"/>
    <property type="match status" value="1"/>
</dbReference>
<name>A0A9D1F4E0_9FIRM</name>
<dbReference type="Proteomes" id="UP000823927">
    <property type="component" value="Unassembled WGS sequence"/>
</dbReference>
<dbReference type="FunFam" id="3.30.1490.20:FF:000006">
    <property type="entry name" value="phosphoribosylamine--glycine ligase, chloroplastic-like"/>
    <property type="match status" value="1"/>
</dbReference>
<dbReference type="Gene3D" id="3.30.470.20">
    <property type="entry name" value="ATP-grasp fold, B domain"/>
    <property type="match status" value="1"/>
</dbReference>
<dbReference type="PROSITE" id="PS00184">
    <property type="entry name" value="GARS"/>
    <property type="match status" value="1"/>
</dbReference>
<comment type="cofactor">
    <cofactor evidence="2">
        <name>Mg(2+)</name>
        <dbReference type="ChEBI" id="CHEBI:18420"/>
    </cofactor>
</comment>
<dbReference type="InterPro" id="IPR011054">
    <property type="entry name" value="Rudment_hybrid_motif"/>
</dbReference>
<comment type="cofactor">
    <cofactor evidence="1">
        <name>Mn(2+)</name>
        <dbReference type="ChEBI" id="CHEBI:29035"/>
    </cofactor>
</comment>
<protein>
    <recommendedName>
        <fullName evidence="4 14">Phosphoribosylamine--glycine ligase</fullName>
        <ecNumber evidence="4 14">6.3.4.13</ecNumber>
    </recommendedName>
    <alternativeName>
        <fullName evidence="14">GARS</fullName>
    </alternativeName>
    <alternativeName>
        <fullName evidence="12 14">Glycinamide ribonucleotide synthetase</fullName>
    </alternativeName>
    <alternativeName>
        <fullName evidence="13 14">Phosphoribosylglycinamide synthetase</fullName>
    </alternativeName>
</protein>
<dbReference type="EMBL" id="DVIT01000023">
    <property type="protein sequence ID" value="HIS47124.1"/>
    <property type="molecule type" value="Genomic_DNA"/>
</dbReference>
<reference evidence="17" key="2">
    <citation type="journal article" date="2021" name="PeerJ">
        <title>Extensive microbial diversity within the chicken gut microbiome revealed by metagenomics and culture.</title>
        <authorList>
            <person name="Gilroy R."/>
            <person name="Ravi A."/>
            <person name="Getino M."/>
            <person name="Pursley I."/>
            <person name="Horton D.L."/>
            <person name="Alikhan N.F."/>
            <person name="Baker D."/>
            <person name="Gharbi K."/>
            <person name="Hall N."/>
            <person name="Watson M."/>
            <person name="Adriaenssens E.M."/>
            <person name="Foster-Nyarko E."/>
            <person name="Jarju S."/>
            <person name="Secka A."/>
            <person name="Antonio M."/>
            <person name="Oren A."/>
            <person name="Chaudhuri R.R."/>
            <person name="La Ragione R."/>
            <person name="Hildebrand F."/>
            <person name="Pallen M.J."/>
        </authorList>
    </citation>
    <scope>NUCLEOTIDE SEQUENCE</scope>
    <source>
        <strain evidence="17">CHK178-757</strain>
    </source>
</reference>
<dbReference type="Pfam" id="PF02844">
    <property type="entry name" value="GARS_N"/>
    <property type="match status" value="1"/>
</dbReference>
<dbReference type="GO" id="GO:0005524">
    <property type="term" value="F:ATP binding"/>
    <property type="evidence" value="ECO:0007669"/>
    <property type="project" value="UniProtKB-UniRule"/>
</dbReference>
<dbReference type="Gene3D" id="3.40.50.20">
    <property type="match status" value="1"/>
</dbReference>
<dbReference type="GO" id="GO:0004637">
    <property type="term" value="F:phosphoribosylamine-glycine ligase activity"/>
    <property type="evidence" value="ECO:0007669"/>
    <property type="project" value="UniProtKB-UniRule"/>
</dbReference>
<dbReference type="GO" id="GO:0046872">
    <property type="term" value="F:metal ion binding"/>
    <property type="evidence" value="ECO:0007669"/>
    <property type="project" value="UniProtKB-KW"/>
</dbReference>
<gene>
    <name evidence="14 17" type="primary">purD</name>
    <name evidence="17" type="ORF">IAB46_06105</name>
</gene>
<evidence type="ECO:0000256" key="6">
    <source>
        <dbReference type="ARBA" id="ARBA00022723"/>
    </source>
</evidence>
<keyword evidence="7 15" id="KW-0547">Nucleotide-binding</keyword>
<dbReference type="PROSITE" id="PS50975">
    <property type="entry name" value="ATP_GRASP"/>
    <property type="match status" value="1"/>
</dbReference>
<dbReference type="Pfam" id="PF02843">
    <property type="entry name" value="GARS_C"/>
    <property type="match status" value="1"/>
</dbReference>
<comment type="pathway">
    <text evidence="3 14">Purine metabolism; IMP biosynthesis via de novo pathway; N(1)-(5-phospho-D-ribosyl)glycinamide from 5-phospho-alpha-D-ribose 1-diphosphate: step 2/2.</text>
</comment>
<accession>A0A9D1F4E0</accession>
<dbReference type="Gene3D" id="3.30.1490.20">
    <property type="entry name" value="ATP-grasp fold, A domain"/>
    <property type="match status" value="1"/>
</dbReference>
<dbReference type="InterPro" id="IPR020561">
    <property type="entry name" value="PRibGlycinamid_synth_ATP-grasp"/>
</dbReference>
<dbReference type="Pfam" id="PF01071">
    <property type="entry name" value="GARS_A"/>
    <property type="match status" value="1"/>
</dbReference>
<evidence type="ECO:0000313" key="17">
    <source>
        <dbReference type="EMBL" id="HIS47124.1"/>
    </source>
</evidence>
<dbReference type="InterPro" id="IPR020559">
    <property type="entry name" value="PRibGlycinamide_synth_CS"/>
</dbReference>
<dbReference type="PANTHER" id="PTHR43472">
    <property type="entry name" value="PHOSPHORIBOSYLAMINE--GLYCINE LIGASE"/>
    <property type="match status" value="1"/>
</dbReference>
<keyword evidence="6" id="KW-0479">Metal-binding</keyword>
<comment type="caution">
    <text evidence="17">The sequence shown here is derived from an EMBL/GenBank/DDBJ whole genome shotgun (WGS) entry which is preliminary data.</text>
</comment>
<evidence type="ECO:0000256" key="8">
    <source>
        <dbReference type="ARBA" id="ARBA00022755"/>
    </source>
</evidence>
<keyword evidence="10" id="KW-0464">Manganese</keyword>
<evidence type="ECO:0000256" key="2">
    <source>
        <dbReference type="ARBA" id="ARBA00001946"/>
    </source>
</evidence>
<dbReference type="InterPro" id="IPR020562">
    <property type="entry name" value="PRibGlycinamide_synth_N"/>
</dbReference>
<dbReference type="GO" id="GO:0009113">
    <property type="term" value="P:purine nucleobase biosynthetic process"/>
    <property type="evidence" value="ECO:0007669"/>
    <property type="project" value="InterPro"/>
</dbReference>
<evidence type="ECO:0000259" key="16">
    <source>
        <dbReference type="PROSITE" id="PS50975"/>
    </source>
</evidence>
<dbReference type="SUPFAM" id="SSF52440">
    <property type="entry name" value="PreATP-grasp domain"/>
    <property type="match status" value="1"/>
</dbReference>
<keyword evidence="8 14" id="KW-0658">Purine biosynthesis</keyword>
<evidence type="ECO:0000256" key="5">
    <source>
        <dbReference type="ARBA" id="ARBA00022598"/>
    </source>
</evidence>
<dbReference type="HAMAP" id="MF_00138">
    <property type="entry name" value="GARS"/>
    <property type="match status" value="1"/>
</dbReference>
<dbReference type="SUPFAM" id="SSF56059">
    <property type="entry name" value="Glutathione synthetase ATP-binding domain-like"/>
    <property type="match status" value="1"/>
</dbReference>
<dbReference type="NCBIfam" id="TIGR00877">
    <property type="entry name" value="purD"/>
    <property type="match status" value="1"/>
</dbReference>
<dbReference type="SMART" id="SM01210">
    <property type="entry name" value="GARS_C"/>
    <property type="match status" value="1"/>
</dbReference>
<dbReference type="SMART" id="SM01209">
    <property type="entry name" value="GARS_A"/>
    <property type="match status" value="1"/>
</dbReference>
<sequence length="423" mass="45851">MKVLIVGSGGREHAIASGIAKSPKVEKIYCAPGNAGIASVAECVPIGAMEFDRLAQFAKENAIDLTVVGMDDPLVGGIVDVFEAQGLRVFGPRKNAAIIEGSKAFSKDLMKKYHIPTAAYETFDTPEGALEYLETARMPIVLKADGLALGKGVLICKDLEEAKAGVKTIMQDKQFGNAGDHLVIEEFMTGREVSVLCFCDGTHIKPMTSAQDHKRAKDGDQGLNTGGMGTFSPSPFYTKEVADFCMSHIYQPTMDAMKAEGRPFTGILFVGLMLTSDGPKVLEYNARFGDPEAQVVLPRMKSDLVDAFEACIDGKLMDYDLEFEDNAAVCVVLASDGYPVHYEKGYEITGFENFLDKDGYYCFHAGTAFKDGKIVTNGGRVLGITATGEDLKTARANAYKATQWIDFKGKYMRHDIGKAIDEA</sequence>
<organism evidence="17 18">
    <name type="scientific">Candidatus Scybalocola faecigallinarum</name>
    <dbReference type="NCBI Taxonomy" id="2840941"/>
    <lineage>
        <taxon>Bacteria</taxon>
        <taxon>Bacillati</taxon>
        <taxon>Bacillota</taxon>
        <taxon>Clostridia</taxon>
        <taxon>Lachnospirales</taxon>
        <taxon>Lachnospiraceae</taxon>
        <taxon>Lachnospiraceae incertae sedis</taxon>
        <taxon>Candidatus Scybalocola (ex Gilroy et al. 2021)</taxon>
    </lineage>
</organism>
<evidence type="ECO:0000313" key="18">
    <source>
        <dbReference type="Proteomes" id="UP000823927"/>
    </source>
</evidence>
<evidence type="ECO:0000256" key="4">
    <source>
        <dbReference type="ARBA" id="ARBA00013255"/>
    </source>
</evidence>
<keyword evidence="9 15" id="KW-0067">ATP-binding</keyword>
<dbReference type="InterPro" id="IPR011761">
    <property type="entry name" value="ATP-grasp"/>
</dbReference>
<feature type="domain" description="ATP-grasp" evidence="16">
    <location>
        <begin position="107"/>
        <end position="313"/>
    </location>
</feature>
<proteinExistence type="inferred from homology"/>
<dbReference type="AlphaFoldDB" id="A0A9D1F4E0"/>
<dbReference type="EC" id="6.3.4.13" evidence="4 14"/>
<evidence type="ECO:0000256" key="1">
    <source>
        <dbReference type="ARBA" id="ARBA00001936"/>
    </source>
</evidence>
<dbReference type="InterPro" id="IPR013815">
    <property type="entry name" value="ATP_grasp_subdomain_1"/>
</dbReference>
<evidence type="ECO:0000256" key="3">
    <source>
        <dbReference type="ARBA" id="ARBA00005174"/>
    </source>
</evidence>
<dbReference type="InterPro" id="IPR020560">
    <property type="entry name" value="PRibGlycinamide_synth_C-dom"/>
</dbReference>
<dbReference type="SUPFAM" id="SSF51246">
    <property type="entry name" value="Rudiment single hybrid motif"/>
    <property type="match status" value="1"/>
</dbReference>
<dbReference type="InterPro" id="IPR016185">
    <property type="entry name" value="PreATP-grasp_dom_sf"/>
</dbReference>
<dbReference type="InterPro" id="IPR037123">
    <property type="entry name" value="PRibGlycinamide_synth_C_sf"/>
</dbReference>
<dbReference type="FunFam" id="3.30.470.20:FF:000018">
    <property type="entry name" value="Trifunctional purine biosynthetic protein adenosine-3"/>
    <property type="match status" value="1"/>
</dbReference>
<reference evidence="17" key="1">
    <citation type="submission" date="2020-10" db="EMBL/GenBank/DDBJ databases">
        <authorList>
            <person name="Gilroy R."/>
        </authorList>
    </citation>
    <scope>NUCLEOTIDE SEQUENCE</scope>
    <source>
        <strain evidence="17">CHK178-757</strain>
    </source>
</reference>
<evidence type="ECO:0000256" key="12">
    <source>
        <dbReference type="ARBA" id="ARBA00042242"/>
    </source>
</evidence>
<keyword evidence="5 14" id="KW-0436">Ligase</keyword>